<feature type="transmembrane region" description="Helical" evidence="4">
    <location>
        <begin position="88"/>
        <end position="107"/>
    </location>
</feature>
<dbReference type="PANTHER" id="PTHR43129:SF1">
    <property type="entry name" value="FOSMIDOMYCIN RESISTANCE PROTEIN"/>
    <property type="match status" value="1"/>
</dbReference>
<dbReference type="PANTHER" id="PTHR43129">
    <property type="entry name" value="FOSMIDOMYCIN RESISTANCE PROTEIN"/>
    <property type="match status" value="1"/>
</dbReference>
<dbReference type="InterPro" id="IPR036259">
    <property type="entry name" value="MFS_trans_sf"/>
</dbReference>
<evidence type="ECO:0000259" key="5">
    <source>
        <dbReference type="PROSITE" id="PS50850"/>
    </source>
</evidence>
<dbReference type="Pfam" id="PF07690">
    <property type="entry name" value="MFS_1"/>
    <property type="match status" value="1"/>
</dbReference>
<dbReference type="Gene3D" id="1.20.1250.20">
    <property type="entry name" value="MFS general substrate transporter like domains"/>
    <property type="match status" value="2"/>
</dbReference>
<gene>
    <name evidence="6" type="ORF">C2E16_13050</name>
</gene>
<protein>
    <submittedName>
        <fullName evidence="6">MFS transporter</fullName>
    </submittedName>
</protein>
<name>A0ABM6S2P9_9GAMM</name>
<dbReference type="SUPFAM" id="SSF103473">
    <property type="entry name" value="MFS general substrate transporter"/>
    <property type="match status" value="1"/>
</dbReference>
<feature type="transmembrane region" description="Helical" evidence="4">
    <location>
        <begin position="224"/>
        <end position="244"/>
    </location>
</feature>
<accession>A0ABM6S2P9</accession>
<feature type="transmembrane region" description="Helical" evidence="4">
    <location>
        <begin position="113"/>
        <end position="131"/>
    </location>
</feature>
<dbReference type="EMBL" id="CP026378">
    <property type="protein sequence ID" value="AUY25746.1"/>
    <property type="molecule type" value="Genomic_DNA"/>
</dbReference>
<dbReference type="CDD" id="cd17478">
    <property type="entry name" value="MFS_FsR"/>
    <property type="match status" value="1"/>
</dbReference>
<proteinExistence type="predicted"/>
<dbReference type="RefSeq" id="WP_084970433.1">
    <property type="nucleotide sequence ID" value="NZ_CAXONQ010000007.1"/>
</dbReference>
<organism evidence="6 7">
    <name type="scientific">Mixta calida</name>
    <dbReference type="NCBI Taxonomy" id="665913"/>
    <lineage>
        <taxon>Bacteria</taxon>
        <taxon>Pseudomonadati</taxon>
        <taxon>Pseudomonadota</taxon>
        <taxon>Gammaproteobacteria</taxon>
        <taxon>Enterobacterales</taxon>
        <taxon>Erwiniaceae</taxon>
        <taxon>Mixta</taxon>
    </lineage>
</organism>
<feature type="transmembrane region" description="Helical" evidence="4">
    <location>
        <begin position="264"/>
        <end position="282"/>
    </location>
</feature>
<evidence type="ECO:0000256" key="1">
    <source>
        <dbReference type="ARBA" id="ARBA00022692"/>
    </source>
</evidence>
<evidence type="ECO:0000256" key="2">
    <source>
        <dbReference type="ARBA" id="ARBA00022989"/>
    </source>
</evidence>
<dbReference type="PROSITE" id="PS50850">
    <property type="entry name" value="MFS"/>
    <property type="match status" value="1"/>
</dbReference>
<dbReference type="InterPro" id="IPR011701">
    <property type="entry name" value="MFS"/>
</dbReference>
<evidence type="ECO:0000256" key="3">
    <source>
        <dbReference type="ARBA" id="ARBA00023136"/>
    </source>
</evidence>
<keyword evidence="7" id="KW-1185">Reference proteome</keyword>
<keyword evidence="2 4" id="KW-1133">Transmembrane helix</keyword>
<feature type="transmembrane region" description="Helical" evidence="4">
    <location>
        <begin position="294"/>
        <end position="310"/>
    </location>
</feature>
<keyword evidence="1 4" id="KW-0812">Transmembrane</keyword>
<feature type="transmembrane region" description="Helical" evidence="4">
    <location>
        <begin position="351"/>
        <end position="370"/>
    </location>
</feature>
<reference evidence="6 7" key="1">
    <citation type="submission" date="2018-01" db="EMBL/GenBank/DDBJ databases">
        <title>Complete and assembled Genome of Pantoea calida DSM22759T.</title>
        <authorList>
            <person name="Stevens M.J.A."/>
            <person name="Zurfluh K."/>
            <person name="Stephan R."/>
        </authorList>
    </citation>
    <scope>NUCLEOTIDE SEQUENCE [LARGE SCALE GENOMIC DNA]</scope>
    <source>
        <strain evidence="6 7">DSM 22759</strain>
    </source>
</reference>
<dbReference type="InterPro" id="IPR020846">
    <property type="entry name" value="MFS_dom"/>
</dbReference>
<feature type="transmembrane region" description="Helical" evidence="4">
    <location>
        <begin position="21"/>
        <end position="44"/>
    </location>
</feature>
<dbReference type="GeneID" id="84632013"/>
<feature type="transmembrane region" description="Helical" evidence="4">
    <location>
        <begin position="316"/>
        <end position="339"/>
    </location>
</feature>
<evidence type="ECO:0000313" key="7">
    <source>
        <dbReference type="Proteomes" id="UP000237673"/>
    </source>
</evidence>
<feature type="transmembrane region" description="Helical" evidence="4">
    <location>
        <begin position="152"/>
        <end position="173"/>
    </location>
</feature>
<evidence type="ECO:0000313" key="6">
    <source>
        <dbReference type="EMBL" id="AUY25746.1"/>
    </source>
</evidence>
<sequence>MSYNPESIEETPGKKHNEAQGFLFSIVGAVALSHACNDMIQATLPAIYPLLKSSYALSYTQIGMIALVYQITASLLQPWVGLFTDKRPIPLLLPAGMAVTLLGIALMSIAGSYALLLLSSALIGVGSSTFHPEASRVARMASGGRFGTAQSCFQVGGNAGTAFGPLLAALLILPHGQLSVAWLMLIALLAIVVLAKVSAWSATHGHAHMQKHATASAAPLPRKRVILALSVVGVLLFAKFSYIASISNYYTFYLLQRFQLPVEQAQFCLFAFLASVAVGTFIGGPVGDRIGRKAVIWISFLGVIPFALMLPHVDLFWTITLSVIIGLIFSSAFAALVVYAQEVVPGRTGMVSGIMFGTMFGVGGIAAAGLGKLADLYGIASVYQACAFLPLLGLATLLMPDTRTAKR</sequence>
<feature type="transmembrane region" description="Helical" evidence="4">
    <location>
        <begin position="56"/>
        <end position="76"/>
    </location>
</feature>
<feature type="transmembrane region" description="Helical" evidence="4">
    <location>
        <begin position="179"/>
        <end position="203"/>
    </location>
</feature>
<feature type="domain" description="Major facilitator superfamily (MFS) profile" evidence="5">
    <location>
        <begin position="26"/>
        <end position="405"/>
    </location>
</feature>
<keyword evidence="3 4" id="KW-0472">Membrane</keyword>
<evidence type="ECO:0000256" key="4">
    <source>
        <dbReference type="SAM" id="Phobius"/>
    </source>
</evidence>
<feature type="transmembrane region" description="Helical" evidence="4">
    <location>
        <begin position="376"/>
        <end position="399"/>
    </location>
</feature>
<dbReference type="Proteomes" id="UP000237673">
    <property type="component" value="Chromosome"/>
</dbReference>